<reference evidence="2 3" key="1">
    <citation type="journal article" date="2019" name="Int. J. Syst. Evol. Microbiol.">
        <title>The Global Catalogue of Microorganisms (GCM) 10K type strain sequencing project: providing services to taxonomists for standard genome sequencing and annotation.</title>
        <authorList>
            <consortium name="The Broad Institute Genomics Platform"/>
            <consortium name="The Broad Institute Genome Sequencing Center for Infectious Disease"/>
            <person name="Wu L."/>
            <person name="Ma J."/>
        </authorList>
    </citation>
    <scope>NUCLEOTIDE SEQUENCE [LARGE SCALE GENOMIC DNA]</scope>
    <source>
        <strain evidence="2 3">CGMCC 1.12285</strain>
    </source>
</reference>
<evidence type="ECO:0000313" key="3">
    <source>
        <dbReference type="Proteomes" id="UP001597111"/>
    </source>
</evidence>
<feature type="transmembrane region" description="Helical" evidence="1">
    <location>
        <begin position="45"/>
        <end position="65"/>
    </location>
</feature>
<feature type="transmembrane region" description="Helical" evidence="1">
    <location>
        <begin position="20"/>
        <end position="36"/>
    </location>
</feature>
<dbReference type="AlphaFoldDB" id="A0ABD6B9Y3"/>
<gene>
    <name evidence="2" type="ORF">ACFR9S_13955</name>
</gene>
<protein>
    <recommendedName>
        <fullName evidence="4">LexA-binding, inner membrane-associated hydrolase</fullName>
    </recommendedName>
</protein>
<dbReference type="RefSeq" id="WP_379730489.1">
    <property type="nucleotide sequence ID" value="NZ_JBHSWZ010000006.1"/>
</dbReference>
<keyword evidence="3" id="KW-1185">Reference proteome</keyword>
<sequence length="136" mass="14499">MIETFPADRVPDGAVFGPHHAYLGLLLALLAVALVWDDATGAEPWVGAAALLAASFAFATIWKFYPQTGAALALAGIVIALASTLLPFWSSYPWLGPRGVLLVGAIVALDDVAEHAFGVPTPLDWLWTHHLVQHIH</sequence>
<evidence type="ECO:0008006" key="4">
    <source>
        <dbReference type="Google" id="ProtNLM"/>
    </source>
</evidence>
<keyword evidence="1" id="KW-0472">Membrane</keyword>
<keyword evidence="1" id="KW-1133">Transmembrane helix</keyword>
<proteinExistence type="predicted"/>
<evidence type="ECO:0000313" key="2">
    <source>
        <dbReference type="EMBL" id="MFD1527386.1"/>
    </source>
</evidence>
<feature type="transmembrane region" description="Helical" evidence="1">
    <location>
        <begin position="71"/>
        <end position="89"/>
    </location>
</feature>
<keyword evidence="1" id="KW-0812">Transmembrane</keyword>
<dbReference type="Proteomes" id="UP001597111">
    <property type="component" value="Unassembled WGS sequence"/>
</dbReference>
<comment type="caution">
    <text evidence="2">The sequence shown here is derived from an EMBL/GenBank/DDBJ whole genome shotgun (WGS) entry which is preliminary data.</text>
</comment>
<name>A0ABD6B9Y3_9EURY</name>
<dbReference type="EMBL" id="JBHUDH010000187">
    <property type="protein sequence ID" value="MFD1527386.1"/>
    <property type="molecule type" value="Genomic_DNA"/>
</dbReference>
<evidence type="ECO:0000256" key="1">
    <source>
        <dbReference type="SAM" id="Phobius"/>
    </source>
</evidence>
<organism evidence="2 3">
    <name type="scientific">Halolamina salina</name>
    <dbReference type="NCBI Taxonomy" id="1220023"/>
    <lineage>
        <taxon>Archaea</taxon>
        <taxon>Methanobacteriati</taxon>
        <taxon>Methanobacteriota</taxon>
        <taxon>Stenosarchaea group</taxon>
        <taxon>Halobacteria</taxon>
        <taxon>Halobacteriales</taxon>
        <taxon>Haloferacaceae</taxon>
    </lineage>
</organism>
<accession>A0ABD6B9Y3</accession>